<reference evidence="5 6" key="1">
    <citation type="submission" date="2018-08" db="EMBL/GenBank/DDBJ databases">
        <title>Genomic investigation of the strawberry pathogen Phytophthora fragariae indicates pathogenicity is determined by transcriptional variation in three key races.</title>
        <authorList>
            <person name="Adams T.M."/>
            <person name="Armitage A.D."/>
            <person name="Sobczyk M.K."/>
            <person name="Bates H.J."/>
            <person name="Dunwell J.M."/>
            <person name="Nellist C.F."/>
            <person name="Harrison R.J."/>
        </authorList>
    </citation>
    <scope>NUCLEOTIDE SEQUENCE [LARGE SCALE GENOMIC DNA]</scope>
    <source>
        <strain evidence="4 6">A4</strain>
        <strain evidence="3 7">NOV-71</strain>
        <strain evidence="2 5">NOV-9</strain>
    </source>
</reference>
<accession>A0A6A3QMI5</accession>
<evidence type="ECO:0000313" key="5">
    <source>
        <dbReference type="Proteomes" id="UP000429523"/>
    </source>
</evidence>
<name>A0A6A3QMI5_9STRA</name>
<dbReference type="EMBL" id="QXFZ01002204">
    <property type="protein sequence ID" value="KAE9079560.1"/>
    <property type="molecule type" value="Genomic_DNA"/>
</dbReference>
<gene>
    <name evidence="4" type="ORF">PF001_g26633</name>
    <name evidence="3" type="ORF">PF007_g23394</name>
    <name evidence="2" type="ORF">PF009_g24635</name>
</gene>
<comment type="caution">
    <text evidence="3">The sequence shown here is derived from an EMBL/GenBank/DDBJ whole genome shotgun (WGS) entry which is preliminary data.</text>
</comment>
<proteinExistence type="predicted"/>
<dbReference type="Proteomes" id="UP000437068">
    <property type="component" value="Unassembled WGS sequence"/>
</dbReference>
<dbReference type="Proteomes" id="UP000441208">
    <property type="component" value="Unassembled WGS sequence"/>
</dbReference>
<dbReference type="EMBL" id="QXGF01002331">
    <property type="protein sequence ID" value="KAE8925146.1"/>
    <property type="molecule type" value="Genomic_DNA"/>
</dbReference>
<sequence>MPPSYFYLRPSAFNLVGFAYGKTEGGSTRGGKVKVKLVHSGRWVDEEAQTAEWDQDELTPRAVSGEEAEDGAGTFVGSAICTSTVRPGGGRVWDYGLVVGYHWKAGQSRGWLDVNFDGTVVSIMYDSASTQDVAVEVYALRPCLGQSTSHLMAAEVKAKHEKKLYNRFIGINITATRDSKVLLNAVGAKAVDESKIIPLLDITSFEVTEVTIRHILDFVYYKEGGRTPPTGMSFGDTIFDQMVPEAVIEARPTVQESELALSDGLSDSEDEHPSALTPELPDSQQLYKPVVHDTLVAAANFLGELRVSDLPVSSESLAEIAAWIDDQLELFSVFVTEEKLHGIQQIKEPFSVSHESFIRVHQRILRQDVIAAVKLASTSSNGRNHQTRGERNPNSEKRVAIPIEVRQVLPKQGNRPICLRYLSAQGCRGKNGNCVIKNLCHFKPATLPEIARDFIVKNYGGLASDME</sequence>
<evidence type="ECO:0000313" key="2">
    <source>
        <dbReference type="EMBL" id="KAE8925146.1"/>
    </source>
</evidence>
<evidence type="ECO:0000313" key="6">
    <source>
        <dbReference type="Proteomes" id="UP000437068"/>
    </source>
</evidence>
<evidence type="ECO:0000256" key="1">
    <source>
        <dbReference type="SAM" id="MobiDB-lite"/>
    </source>
</evidence>
<dbReference type="Proteomes" id="UP000429523">
    <property type="component" value="Unassembled WGS sequence"/>
</dbReference>
<evidence type="ECO:0000313" key="3">
    <source>
        <dbReference type="EMBL" id="KAE9079560.1"/>
    </source>
</evidence>
<evidence type="ECO:0000313" key="4">
    <source>
        <dbReference type="EMBL" id="KAE9275338.1"/>
    </source>
</evidence>
<feature type="region of interest" description="Disordered" evidence="1">
    <location>
        <begin position="259"/>
        <end position="280"/>
    </location>
</feature>
<evidence type="ECO:0000313" key="7">
    <source>
        <dbReference type="Proteomes" id="UP000441208"/>
    </source>
</evidence>
<dbReference type="EMBL" id="QXGE01003394">
    <property type="protein sequence ID" value="KAE9275338.1"/>
    <property type="molecule type" value="Genomic_DNA"/>
</dbReference>
<dbReference type="AlphaFoldDB" id="A0A6A3QMI5"/>
<protein>
    <submittedName>
        <fullName evidence="3">Uncharacterized protein</fullName>
    </submittedName>
</protein>
<organism evidence="3 7">
    <name type="scientific">Phytophthora fragariae</name>
    <dbReference type="NCBI Taxonomy" id="53985"/>
    <lineage>
        <taxon>Eukaryota</taxon>
        <taxon>Sar</taxon>
        <taxon>Stramenopiles</taxon>
        <taxon>Oomycota</taxon>
        <taxon>Peronosporomycetes</taxon>
        <taxon>Peronosporales</taxon>
        <taxon>Peronosporaceae</taxon>
        <taxon>Phytophthora</taxon>
    </lineage>
</organism>